<sequence>MYDLVITNATIVAADLQYKGSICIKDGKIAAIATDAPEAVDAAQTIDAQGLLAFPGLIDVHAHLGERGEGDTESVTCSSKAAAVGGITTCVDMPTNQPVIKNAEILREKIRYMKEECRVDHILYGALIRDNQADLKEMAALGATCFKAFLSYSGEEYTSPNMYEARKAMQEIAKFDGIASFHCEDFSITSGLDREMCEGKIDDRRAFLDTRPVSAEIIATQNIITLAEETGCRTHILHVSHPDVAELIRRAQERGVRVTGETCPHYLRFSEDDFLHVSSLYKCVPPLRSPQAREALWGYVEKGVLSCIGSDHSPGTREQRDDRLHPVYELGNGISGIQTMLQTMYDLVVNTKHASPTIITRRLAESPAKVWGVWGRKGAILPGFDADIVLLDPQRHWKITPESLYYKNNEVSCYIGLEGVGYPVLTVLRGNIIARDGKYIGENVHGEMITRL</sequence>
<evidence type="ECO:0000256" key="7">
    <source>
        <dbReference type="ARBA" id="ARBA00022801"/>
    </source>
</evidence>
<dbReference type="GO" id="GO:0006145">
    <property type="term" value="P:purine nucleobase catabolic process"/>
    <property type="evidence" value="ECO:0007669"/>
    <property type="project" value="TreeGrafter"/>
</dbReference>
<dbReference type="GO" id="GO:0004038">
    <property type="term" value="F:allantoinase activity"/>
    <property type="evidence" value="ECO:0007669"/>
    <property type="project" value="UniProtKB-EC"/>
</dbReference>
<comment type="subunit">
    <text evidence="4">Homotetramer.</text>
</comment>
<dbReference type="AlphaFoldDB" id="A0A9D1CX62"/>
<comment type="similarity">
    <text evidence="3">Belongs to the metallo-dependent hydrolases superfamily. Allantoinase family.</text>
</comment>
<dbReference type="GO" id="GO:0050897">
    <property type="term" value="F:cobalt ion binding"/>
    <property type="evidence" value="ECO:0007669"/>
    <property type="project" value="InterPro"/>
</dbReference>
<dbReference type="InterPro" id="IPR017593">
    <property type="entry name" value="Allantoinase"/>
</dbReference>
<evidence type="ECO:0000256" key="8">
    <source>
        <dbReference type="ARBA" id="ARBA00022833"/>
    </source>
</evidence>
<dbReference type="Gene3D" id="2.30.40.10">
    <property type="entry name" value="Urease, subunit C, domain 1"/>
    <property type="match status" value="1"/>
</dbReference>
<keyword evidence="8" id="KW-0862">Zinc</keyword>
<dbReference type="PANTHER" id="PTHR43668">
    <property type="entry name" value="ALLANTOINASE"/>
    <property type="match status" value="1"/>
</dbReference>
<name>A0A9D1CX62_9FIRM</name>
<dbReference type="InterPro" id="IPR050138">
    <property type="entry name" value="DHOase/Allantoinase_Hydrolase"/>
</dbReference>
<dbReference type="SUPFAM" id="SSF51556">
    <property type="entry name" value="Metallo-dependent hydrolases"/>
    <property type="match status" value="1"/>
</dbReference>
<dbReference type="EMBL" id="DVFZ01000108">
    <property type="protein sequence ID" value="HIQ83797.1"/>
    <property type="molecule type" value="Genomic_DNA"/>
</dbReference>
<dbReference type="Proteomes" id="UP000824260">
    <property type="component" value="Unassembled WGS sequence"/>
</dbReference>
<dbReference type="SUPFAM" id="SSF51338">
    <property type="entry name" value="Composite domain of metallo-dependent hydrolases"/>
    <property type="match status" value="1"/>
</dbReference>
<evidence type="ECO:0000313" key="11">
    <source>
        <dbReference type="Proteomes" id="UP000824260"/>
    </source>
</evidence>
<dbReference type="Gene3D" id="3.20.20.140">
    <property type="entry name" value="Metal-dependent hydrolases"/>
    <property type="match status" value="1"/>
</dbReference>
<keyword evidence="7 10" id="KW-0378">Hydrolase</keyword>
<accession>A0A9D1CX62</accession>
<dbReference type="GO" id="GO:0008270">
    <property type="term" value="F:zinc ion binding"/>
    <property type="evidence" value="ECO:0007669"/>
    <property type="project" value="InterPro"/>
</dbReference>
<comment type="pathway">
    <text evidence="2">Nitrogen metabolism; (S)-allantoin degradation; allantoate from (S)-allantoin: step 1/1.</text>
</comment>
<reference evidence="10" key="2">
    <citation type="journal article" date="2021" name="PeerJ">
        <title>Extensive microbial diversity within the chicken gut microbiome revealed by metagenomics and culture.</title>
        <authorList>
            <person name="Gilroy R."/>
            <person name="Ravi A."/>
            <person name="Getino M."/>
            <person name="Pursley I."/>
            <person name="Horton D.L."/>
            <person name="Alikhan N.F."/>
            <person name="Baker D."/>
            <person name="Gharbi K."/>
            <person name="Hall N."/>
            <person name="Watson M."/>
            <person name="Adriaenssens E.M."/>
            <person name="Foster-Nyarko E."/>
            <person name="Jarju S."/>
            <person name="Secka A."/>
            <person name="Antonio M."/>
            <person name="Oren A."/>
            <person name="Chaudhuri R.R."/>
            <person name="La Ragione R."/>
            <person name="Hildebrand F."/>
            <person name="Pallen M.J."/>
        </authorList>
    </citation>
    <scope>NUCLEOTIDE SEQUENCE</scope>
    <source>
        <strain evidence="10">ChiSjej6B24-2974</strain>
    </source>
</reference>
<dbReference type="PANTHER" id="PTHR43668:SF2">
    <property type="entry name" value="ALLANTOINASE"/>
    <property type="match status" value="1"/>
</dbReference>
<gene>
    <name evidence="10" type="primary">allB</name>
    <name evidence="10" type="ORF">IAA52_11940</name>
</gene>
<dbReference type="GO" id="GO:0005737">
    <property type="term" value="C:cytoplasm"/>
    <property type="evidence" value="ECO:0007669"/>
    <property type="project" value="TreeGrafter"/>
</dbReference>
<comment type="cofactor">
    <cofactor evidence="1">
        <name>Zn(2+)</name>
        <dbReference type="ChEBI" id="CHEBI:29105"/>
    </cofactor>
</comment>
<evidence type="ECO:0000256" key="1">
    <source>
        <dbReference type="ARBA" id="ARBA00001947"/>
    </source>
</evidence>
<dbReference type="NCBIfam" id="TIGR03178">
    <property type="entry name" value="allantoinase"/>
    <property type="match status" value="1"/>
</dbReference>
<evidence type="ECO:0000259" key="9">
    <source>
        <dbReference type="Pfam" id="PF01979"/>
    </source>
</evidence>
<dbReference type="InterPro" id="IPR032466">
    <property type="entry name" value="Metal_Hydrolase"/>
</dbReference>
<evidence type="ECO:0000256" key="6">
    <source>
        <dbReference type="ARBA" id="ARBA00022723"/>
    </source>
</evidence>
<evidence type="ECO:0000256" key="5">
    <source>
        <dbReference type="ARBA" id="ARBA00012863"/>
    </source>
</evidence>
<dbReference type="InterPro" id="IPR011059">
    <property type="entry name" value="Metal-dep_hydrolase_composite"/>
</dbReference>
<reference evidence="10" key="1">
    <citation type="submission" date="2020-10" db="EMBL/GenBank/DDBJ databases">
        <authorList>
            <person name="Gilroy R."/>
        </authorList>
    </citation>
    <scope>NUCLEOTIDE SEQUENCE</scope>
    <source>
        <strain evidence="10">ChiSjej6B24-2974</strain>
    </source>
</reference>
<evidence type="ECO:0000256" key="2">
    <source>
        <dbReference type="ARBA" id="ARBA00004968"/>
    </source>
</evidence>
<proteinExistence type="inferred from homology"/>
<dbReference type="Pfam" id="PF01979">
    <property type="entry name" value="Amidohydro_1"/>
    <property type="match status" value="1"/>
</dbReference>
<comment type="caution">
    <text evidence="10">The sequence shown here is derived from an EMBL/GenBank/DDBJ whole genome shotgun (WGS) entry which is preliminary data.</text>
</comment>
<dbReference type="EC" id="3.5.2.5" evidence="5"/>
<dbReference type="InterPro" id="IPR006680">
    <property type="entry name" value="Amidohydro-rel"/>
</dbReference>
<evidence type="ECO:0000313" key="10">
    <source>
        <dbReference type="EMBL" id="HIQ83797.1"/>
    </source>
</evidence>
<evidence type="ECO:0000256" key="4">
    <source>
        <dbReference type="ARBA" id="ARBA00011881"/>
    </source>
</evidence>
<protein>
    <recommendedName>
        <fullName evidence="5">allantoinase</fullName>
        <ecNumber evidence="5">3.5.2.5</ecNumber>
    </recommendedName>
</protein>
<evidence type="ECO:0000256" key="3">
    <source>
        <dbReference type="ARBA" id="ARBA00010368"/>
    </source>
</evidence>
<organism evidence="10 11">
    <name type="scientific">Candidatus Pullichristensenella stercorigallinarum</name>
    <dbReference type="NCBI Taxonomy" id="2840909"/>
    <lineage>
        <taxon>Bacteria</taxon>
        <taxon>Bacillati</taxon>
        <taxon>Bacillota</taxon>
        <taxon>Clostridia</taxon>
        <taxon>Candidatus Pullichristensenella</taxon>
    </lineage>
</organism>
<keyword evidence="6" id="KW-0479">Metal-binding</keyword>
<dbReference type="GO" id="GO:0000256">
    <property type="term" value="P:allantoin catabolic process"/>
    <property type="evidence" value="ECO:0007669"/>
    <property type="project" value="InterPro"/>
</dbReference>
<feature type="domain" description="Amidohydrolase-related" evidence="9">
    <location>
        <begin position="53"/>
        <end position="398"/>
    </location>
</feature>